<evidence type="ECO:0000256" key="3">
    <source>
        <dbReference type="ARBA" id="ARBA00022741"/>
    </source>
</evidence>
<dbReference type="InterPro" id="IPR024088">
    <property type="entry name" value="Tyr-tRNA-ligase_bac-type"/>
</dbReference>
<evidence type="ECO:0000256" key="8">
    <source>
        <dbReference type="NCBIfam" id="TIGR00234"/>
    </source>
</evidence>
<reference evidence="12 13" key="1">
    <citation type="journal article" date="2016" name="Nat. Commun.">
        <title>Thousands of microbial genomes shed light on interconnected biogeochemical processes in an aquifer system.</title>
        <authorList>
            <person name="Anantharaman K."/>
            <person name="Brown C.T."/>
            <person name="Hug L.A."/>
            <person name="Sharon I."/>
            <person name="Castelle C.J."/>
            <person name="Probst A.J."/>
            <person name="Thomas B.C."/>
            <person name="Singh A."/>
            <person name="Wilkins M.J."/>
            <person name="Karaoz U."/>
            <person name="Brodie E.L."/>
            <person name="Williams K.H."/>
            <person name="Hubbard S.S."/>
            <person name="Banfield J.F."/>
        </authorList>
    </citation>
    <scope>NUCLEOTIDE SEQUENCE [LARGE SCALE GENOMIC DNA]</scope>
</reference>
<evidence type="ECO:0000256" key="10">
    <source>
        <dbReference type="RuleBase" id="RU363036"/>
    </source>
</evidence>
<dbReference type="SUPFAM" id="SSF52374">
    <property type="entry name" value="Nucleotidylyl transferase"/>
    <property type="match status" value="1"/>
</dbReference>
<evidence type="ECO:0000256" key="4">
    <source>
        <dbReference type="ARBA" id="ARBA00022840"/>
    </source>
</evidence>
<gene>
    <name evidence="12" type="ORF">A3B10_00005</name>
</gene>
<dbReference type="Pfam" id="PF01479">
    <property type="entry name" value="S4"/>
    <property type="match status" value="1"/>
</dbReference>
<dbReference type="Gene3D" id="3.40.50.620">
    <property type="entry name" value="HUPs"/>
    <property type="match status" value="1"/>
</dbReference>
<dbReference type="PANTHER" id="PTHR11766">
    <property type="entry name" value="TYROSYL-TRNA SYNTHETASE"/>
    <property type="match status" value="1"/>
</dbReference>
<keyword evidence="3 10" id="KW-0547">Nucleotide-binding</keyword>
<dbReference type="Gene3D" id="1.10.240.10">
    <property type="entry name" value="Tyrosyl-Transfer RNA Synthetase"/>
    <property type="match status" value="1"/>
</dbReference>
<protein>
    <recommendedName>
        <fullName evidence="1 8">Tyrosine--tRNA ligase</fullName>
        <ecNumber evidence="1 8">6.1.1.1</ecNumber>
    </recommendedName>
</protein>
<comment type="catalytic activity">
    <reaction evidence="7">
        <text>tRNA(Tyr) + L-tyrosine + ATP = L-tyrosyl-tRNA(Tyr) + AMP + diphosphate + H(+)</text>
        <dbReference type="Rhea" id="RHEA:10220"/>
        <dbReference type="Rhea" id="RHEA-COMP:9706"/>
        <dbReference type="Rhea" id="RHEA-COMP:9707"/>
        <dbReference type="ChEBI" id="CHEBI:15378"/>
        <dbReference type="ChEBI" id="CHEBI:30616"/>
        <dbReference type="ChEBI" id="CHEBI:33019"/>
        <dbReference type="ChEBI" id="CHEBI:58315"/>
        <dbReference type="ChEBI" id="CHEBI:78442"/>
        <dbReference type="ChEBI" id="CHEBI:78536"/>
        <dbReference type="ChEBI" id="CHEBI:456215"/>
        <dbReference type="EC" id="6.1.1.1"/>
    </reaction>
</comment>
<accession>A0A1F5PXV4</accession>
<dbReference type="PROSITE" id="PS50889">
    <property type="entry name" value="S4"/>
    <property type="match status" value="1"/>
</dbReference>
<comment type="caution">
    <text evidence="12">The sequence shown here is derived from an EMBL/GenBank/DDBJ whole genome shotgun (WGS) entry which is preliminary data.</text>
</comment>
<evidence type="ECO:0000256" key="1">
    <source>
        <dbReference type="ARBA" id="ARBA00013160"/>
    </source>
</evidence>
<dbReference type="Proteomes" id="UP000177281">
    <property type="component" value="Unassembled WGS sequence"/>
</dbReference>
<dbReference type="NCBIfam" id="TIGR00234">
    <property type="entry name" value="tyrS"/>
    <property type="match status" value="1"/>
</dbReference>
<dbReference type="InterPro" id="IPR002307">
    <property type="entry name" value="Tyr-tRNA-ligase"/>
</dbReference>
<dbReference type="InterPro" id="IPR002942">
    <property type="entry name" value="S4_RNA-bd"/>
</dbReference>
<keyword evidence="5 10" id="KW-0648">Protein biosynthesis</keyword>
<dbReference type="PROSITE" id="PS00178">
    <property type="entry name" value="AA_TRNA_LIGASE_I"/>
    <property type="match status" value="1"/>
</dbReference>
<dbReference type="EC" id="6.1.1.1" evidence="1 8"/>
<evidence type="ECO:0000256" key="6">
    <source>
        <dbReference type="ARBA" id="ARBA00023146"/>
    </source>
</evidence>
<keyword evidence="2 10" id="KW-0436">Ligase</keyword>
<name>A0A1F5PXV4_9BACT</name>
<dbReference type="SMART" id="SM00363">
    <property type="entry name" value="S4"/>
    <property type="match status" value="1"/>
</dbReference>
<dbReference type="AlphaFoldDB" id="A0A1F5PXV4"/>
<evidence type="ECO:0000256" key="9">
    <source>
        <dbReference type="PROSITE-ProRule" id="PRU00182"/>
    </source>
</evidence>
<dbReference type="PANTHER" id="PTHR11766:SF1">
    <property type="entry name" value="TYROSINE--TRNA LIGASE"/>
    <property type="match status" value="1"/>
</dbReference>
<dbReference type="InterPro" id="IPR036986">
    <property type="entry name" value="S4_RNA-bd_sf"/>
</dbReference>
<keyword evidence="6 10" id="KW-0030">Aminoacyl-tRNA synthetase</keyword>
<dbReference type="GO" id="GO:0005524">
    <property type="term" value="F:ATP binding"/>
    <property type="evidence" value="ECO:0007669"/>
    <property type="project" value="UniProtKB-KW"/>
</dbReference>
<evidence type="ECO:0000313" key="12">
    <source>
        <dbReference type="EMBL" id="OGE94532.1"/>
    </source>
</evidence>
<evidence type="ECO:0000259" key="11">
    <source>
        <dbReference type="SMART" id="SM00363"/>
    </source>
</evidence>
<feature type="domain" description="RNA-binding S4" evidence="11">
    <location>
        <begin position="327"/>
        <end position="382"/>
    </location>
</feature>
<evidence type="ECO:0000313" key="13">
    <source>
        <dbReference type="Proteomes" id="UP000177281"/>
    </source>
</evidence>
<dbReference type="InterPro" id="IPR001412">
    <property type="entry name" value="aa-tRNA-synth_I_CS"/>
</dbReference>
<dbReference type="CDD" id="cd00165">
    <property type="entry name" value="S4"/>
    <property type="match status" value="1"/>
</dbReference>
<dbReference type="PRINTS" id="PR01040">
    <property type="entry name" value="TRNASYNTHTYR"/>
</dbReference>
<sequence>MEDEILTRSVAEIIDRKHLEQQLHSGKKLRIKLGIDPTGARLHIGHAVVLWILRRFQDLGHTAVLIIGDTTASIGDPSGKNETRPPLTKSDIAKNFATYEQQALKILDKNRLELHWQSEWFAKFTLQDVIYEASQLSAGWIMSHETFRQRLKMGQSLAFHELLYPLIQAYDSVATKADVELGGLDQKFNLLTGRELMHAHGLEPQDIVLADYLIGTDGQKMGKTLGNFIALEDEPNDMFGKVMSINDDLILKYFEFATQMPISEIKELEKELEAGANPRDIKKRLAQEIVTLYHGAKLATSAANEWAKVFSKKEKPSEIRNVKVHESSIIGILVETNLASSKNEAKRLIDQKGVRVNDEIANEGTKVPPSSIIQVGKRKFIKTE</sequence>
<dbReference type="InterPro" id="IPR002305">
    <property type="entry name" value="aa-tRNA-synth_Ic"/>
</dbReference>
<dbReference type="SUPFAM" id="SSF55174">
    <property type="entry name" value="Alpha-L RNA-binding motif"/>
    <property type="match status" value="1"/>
</dbReference>
<dbReference type="GO" id="GO:0004831">
    <property type="term" value="F:tyrosine-tRNA ligase activity"/>
    <property type="evidence" value="ECO:0007669"/>
    <property type="project" value="UniProtKB-UniRule"/>
</dbReference>
<keyword evidence="4 10" id="KW-0067">ATP-binding</keyword>
<evidence type="ECO:0000256" key="7">
    <source>
        <dbReference type="ARBA" id="ARBA00048248"/>
    </source>
</evidence>
<dbReference type="EMBL" id="MFFB01000013">
    <property type="protein sequence ID" value="OGE94532.1"/>
    <property type="molecule type" value="Genomic_DNA"/>
</dbReference>
<dbReference type="GO" id="GO:0005829">
    <property type="term" value="C:cytosol"/>
    <property type="evidence" value="ECO:0007669"/>
    <property type="project" value="TreeGrafter"/>
</dbReference>
<dbReference type="STRING" id="1817841.A3B10_00005"/>
<dbReference type="Gene3D" id="3.10.290.10">
    <property type="entry name" value="RNA-binding S4 domain"/>
    <property type="match status" value="1"/>
</dbReference>
<dbReference type="Pfam" id="PF00579">
    <property type="entry name" value="tRNA-synt_1b"/>
    <property type="match status" value="1"/>
</dbReference>
<proteinExistence type="inferred from homology"/>
<keyword evidence="9" id="KW-0694">RNA-binding</keyword>
<organism evidence="12 13">
    <name type="scientific">Candidatus Doudnabacteria bacterium RIFCSPLOWO2_01_FULL_44_21</name>
    <dbReference type="NCBI Taxonomy" id="1817841"/>
    <lineage>
        <taxon>Bacteria</taxon>
        <taxon>Candidatus Doudnaibacteriota</taxon>
    </lineage>
</organism>
<dbReference type="GO" id="GO:0006437">
    <property type="term" value="P:tyrosyl-tRNA aminoacylation"/>
    <property type="evidence" value="ECO:0007669"/>
    <property type="project" value="UniProtKB-UniRule"/>
</dbReference>
<comment type="similarity">
    <text evidence="10">Belongs to the class-I aminoacyl-tRNA synthetase family.</text>
</comment>
<dbReference type="GO" id="GO:0003723">
    <property type="term" value="F:RNA binding"/>
    <property type="evidence" value="ECO:0007669"/>
    <property type="project" value="UniProtKB-KW"/>
</dbReference>
<evidence type="ECO:0000256" key="2">
    <source>
        <dbReference type="ARBA" id="ARBA00022598"/>
    </source>
</evidence>
<evidence type="ECO:0000256" key="5">
    <source>
        <dbReference type="ARBA" id="ARBA00022917"/>
    </source>
</evidence>
<dbReference type="InterPro" id="IPR014729">
    <property type="entry name" value="Rossmann-like_a/b/a_fold"/>
</dbReference>